<keyword evidence="4" id="KW-1185">Reference proteome</keyword>
<dbReference type="PANTHER" id="PTHR10151">
    <property type="entry name" value="ECTONUCLEOTIDE PYROPHOSPHATASE/PHOSPHODIESTERASE"/>
    <property type="match status" value="1"/>
</dbReference>
<feature type="signal peptide" evidence="2">
    <location>
        <begin position="1"/>
        <end position="17"/>
    </location>
</feature>
<gene>
    <name evidence="3" type="ORF">AMK59_8696</name>
</gene>
<dbReference type="EMBL" id="LJIG01022513">
    <property type="protein sequence ID" value="KRT80179.1"/>
    <property type="molecule type" value="Genomic_DNA"/>
</dbReference>
<dbReference type="CDD" id="cd16018">
    <property type="entry name" value="Enpp"/>
    <property type="match status" value="1"/>
</dbReference>
<evidence type="ECO:0000256" key="1">
    <source>
        <dbReference type="SAM" id="Phobius"/>
    </source>
</evidence>
<organism evidence="3 4">
    <name type="scientific">Oryctes borbonicus</name>
    <dbReference type="NCBI Taxonomy" id="1629725"/>
    <lineage>
        <taxon>Eukaryota</taxon>
        <taxon>Metazoa</taxon>
        <taxon>Ecdysozoa</taxon>
        <taxon>Arthropoda</taxon>
        <taxon>Hexapoda</taxon>
        <taxon>Insecta</taxon>
        <taxon>Pterygota</taxon>
        <taxon>Neoptera</taxon>
        <taxon>Endopterygota</taxon>
        <taxon>Coleoptera</taxon>
        <taxon>Polyphaga</taxon>
        <taxon>Scarabaeiformia</taxon>
        <taxon>Scarabaeidae</taxon>
        <taxon>Dynastinae</taxon>
        <taxon>Oryctes</taxon>
    </lineage>
</organism>
<dbReference type="OrthoDB" id="415411at2759"/>
<dbReference type="AlphaFoldDB" id="A0A0T6AYB8"/>
<proteinExistence type="predicted"/>
<keyword evidence="1" id="KW-0812">Transmembrane</keyword>
<accession>A0A0T6AYB8</accession>
<sequence>MFIIVLVHFAILHLACSISRHPILIVVSYDAFRYDYLNPNLTPNLFRLRQKGTFAEYIYNVFPTKTFPNHFTIATGMYTETHGVVGNSFYDPTLKEVVQIGEAMFTQNKEIIPIWTLNELAGDDRHSAVLMWPGGMASYKNVKPTYFLNWSHEYDMFKRVDKAMEWLMDSKKPANLVMVYIEEPDYYSHIYGPDSQKVYERIKVLDKLTQYLEEQLRKYKLENSATIIHLSDHGMSSVKAKDIVNITQFLQPNTYTLAETTPCMHVIPKEGILQPYFDLINAFWLVGYEKSIYDSLKKASETLKTFDVYRKSDLPDRWHFKNNPRTPPIFLMSKENYGFQDILEAAEHYKEIEHITVTPESVFGVHGFDPEMQKMHPFFMVRGPNIRKNYMIKPFNFVDLYNFFTEILRIKSVPNNSTTPIYKEILTQSTFNGVSSIILITVAGVLLSLLLIGCAVAITVLLIKRQQSMRTTAALNKRFPQTFQQSIEAQHLLEAEEA</sequence>
<dbReference type="InterPro" id="IPR017850">
    <property type="entry name" value="Alkaline_phosphatase_core_sf"/>
</dbReference>
<keyword evidence="1" id="KW-1133">Transmembrane helix</keyword>
<evidence type="ECO:0000313" key="4">
    <source>
        <dbReference type="Proteomes" id="UP000051574"/>
    </source>
</evidence>
<evidence type="ECO:0000313" key="3">
    <source>
        <dbReference type="EMBL" id="KRT80179.1"/>
    </source>
</evidence>
<protein>
    <submittedName>
        <fullName evidence="3">Uncharacterized protein</fullName>
    </submittedName>
</protein>
<feature type="transmembrane region" description="Helical" evidence="1">
    <location>
        <begin position="437"/>
        <end position="463"/>
    </location>
</feature>
<dbReference type="InterPro" id="IPR002591">
    <property type="entry name" value="Phosphodiest/P_Trfase"/>
</dbReference>
<dbReference type="Gene3D" id="3.30.1360.180">
    <property type="match status" value="1"/>
</dbReference>
<dbReference type="PANTHER" id="PTHR10151:SF120">
    <property type="entry name" value="BIS(5'-ADENOSYL)-TRIPHOSPHATASE"/>
    <property type="match status" value="1"/>
</dbReference>
<dbReference type="SUPFAM" id="SSF53649">
    <property type="entry name" value="Alkaline phosphatase-like"/>
    <property type="match status" value="1"/>
</dbReference>
<dbReference type="Proteomes" id="UP000051574">
    <property type="component" value="Unassembled WGS sequence"/>
</dbReference>
<feature type="chain" id="PRO_5006668215" evidence="2">
    <location>
        <begin position="18"/>
        <end position="498"/>
    </location>
</feature>
<comment type="caution">
    <text evidence="3">The sequence shown here is derived from an EMBL/GenBank/DDBJ whole genome shotgun (WGS) entry which is preliminary data.</text>
</comment>
<name>A0A0T6AYB8_9SCAR</name>
<keyword evidence="2" id="KW-0732">Signal</keyword>
<evidence type="ECO:0000256" key="2">
    <source>
        <dbReference type="SAM" id="SignalP"/>
    </source>
</evidence>
<dbReference type="GO" id="GO:0016787">
    <property type="term" value="F:hydrolase activity"/>
    <property type="evidence" value="ECO:0007669"/>
    <property type="project" value="UniProtKB-ARBA"/>
</dbReference>
<dbReference type="Gene3D" id="3.40.720.10">
    <property type="entry name" value="Alkaline Phosphatase, subunit A"/>
    <property type="match status" value="1"/>
</dbReference>
<keyword evidence="1" id="KW-0472">Membrane</keyword>
<dbReference type="Pfam" id="PF01663">
    <property type="entry name" value="Phosphodiest"/>
    <property type="match status" value="1"/>
</dbReference>
<reference evidence="3 4" key="1">
    <citation type="submission" date="2015-09" db="EMBL/GenBank/DDBJ databases">
        <title>Draft genome of the scarab beetle Oryctes borbonicus.</title>
        <authorList>
            <person name="Meyer J.M."/>
            <person name="Markov G.V."/>
            <person name="Baskaran P."/>
            <person name="Herrmann M."/>
            <person name="Sommer R.J."/>
            <person name="Roedelsperger C."/>
        </authorList>
    </citation>
    <scope>NUCLEOTIDE SEQUENCE [LARGE SCALE GENOMIC DNA]</scope>
    <source>
        <strain evidence="3">OB123</strain>
        <tissue evidence="3">Whole animal</tissue>
    </source>
</reference>